<dbReference type="GO" id="GO:0015087">
    <property type="term" value="F:cobalt ion transmembrane transporter activity"/>
    <property type="evidence" value="ECO:0007669"/>
    <property type="project" value="UniProtKB-UniRule"/>
</dbReference>
<dbReference type="InterPro" id="IPR004488">
    <property type="entry name" value="Mg/Co-transport_prot_CorA"/>
</dbReference>
<name>A0A0L6JP10_9FIRM</name>
<evidence type="ECO:0000256" key="8">
    <source>
        <dbReference type="RuleBase" id="RU362010"/>
    </source>
</evidence>
<evidence type="ECO:0000256" key="3">
    <source>
        <dbReference type="ARBA" id="ARBA00022448"/>
    </source>
</evidence>
<dbReference type="Pfam" id="PF01544">
    <property type="entry name" value="CorA"/>
    <property type="match status" value="1"/>
</dbReference>
<dbReference type="GO" id="GO:0015095">
    <property type="term" value="F:magnesium ion transmembrane transporter activity"/>
    <property type="evidence" value="ECO:0007669"/>
    <property type="project" value="UniProtKB-UniRule"/>
</dbReference>
<dbReference type="GO" id="GO:0000287">
    <property type="term" value="F:magnesium ion binding"/>
    <property type="evidence" value="ECO:0007669"/>
    <property type="project" value="TreeGrafter"/>
</dbReference>
<gene>
    <name evidence="8" type="primary">corA</name>
    <name evidence="9" type="ORF">Bccel_2367</name>
</gene>
<dbReference type="PATRIC" id="fig|398512.5.peg.2469"/>
<dbReference type="Gene3D" id="3.30.460.20">
    <property type="entry name" value="CorA soluble domain-like"/>
    <property type="match status" value="1"/>
</dbReference>
<evidence type="ECO:0000256" key="4">
    <source>
        <dbReference type="ARBA" id="ARBA00022475"/>
    </source>
</evidence>
<reference evidence="10" key="1">
    <citation type="submission" date="2015-07" db="EMBL/GenBank/DDBJ databases">
        <title>Near-Complete Genome Sequence of the Cellulolytic Bacterium Bacteroides (Pseudobacteroides) cellulosolvens ATCC 35603.</title>
        <authorList>
            <person name="Dassa B."/>
            <person name="Utturkar S.M."/>
            <person name="Klingeman D.M."/>
            <person name="Hurt R.A."/>
            <person name="Keller M."/>
            <person name="Xu J."/>
            <person name="Reddy Y.H.K."/>
            <person name="Borovok I."/>
            <person name="Grinberg I.R."/>
            <person name="Lamed R."/>
            <person name="Zhivin O."/>
            <person name="Bayer E.A."/>
            <person name="Brown S.D."/>
        </authorList>
    </citation>
    <scope>NUCLEOTIDE SEQUENCE [LARGE SCALE GENOMIC DNA]</scope>
    <source>
        <strain evidence="10">DSM 2933</strain>
    </source>
</reference>
<dbReference type="SUPFAM" id="SSF144083">
    <property type="entry name" value="Magnesium transport protein CorA, transmembrane region"/>
    <property type="match status" value="1"/>
</dbReference>
<dbReference type="GO" id="GO:0050897">
    <property type="term" value="F:cobalt ion binding"/>
    <property type="evidence" value="ECO:0007669"/>
    <property type="project" value="TreeGrafter"/>
</dbReference>
<dbReference type="SUPFAM" id="SSF143865">
    <property type="entry name" value="CorA soluble domain-like"/>
    <property type="match status" value="1"/>
</dbReference>
<keyword evidence="3 8" id="KW-0813">Transport</keyword>
<evidence type="ECO:0000256" key="7">
    <source>
        <dbReference type="ARBA" id="ARBA00023136"/>
    </source>
</evidence>
<dbReference type="GO" id="GO:0005886">
    <property type="term" value="C:plasma membrane"/>
    <property type="evidence" value="ECO:0007669"/>
    <property type="project" value="UniProtKB-SubCell"/>
</dbReference>
<keyword evidence="8" id="KW-0406">Ion transport</keyword>
<accession>A0A0L6JP10</accession>
<keyword evidence="5 8" id="KW-0812">Transmembrane</keyword>
<dbReference type="CDD" id="cd12828">
    <property type="entry name" value="TmCorA-like_1"/>
    <property type="match status" value="1"/>
</dbReference>
<dbReference type="Proteomes" id="UP000036923">
    <property type="component" value="Unassembled WGS sequence"/>
</dbReference>
<sequence length="354" mass="41075">MPKKVGRTYKKAGLPPGTLIHIGEIKNEHPAVTVVDYDDNNLSIEKSLPIKAALSKKKDASYRWINLDGIHDSNIINSIGSFYGIHPLVLEDIQNTGQRPKVEEYEGYLYIVVRMIYFDNNINEITTEQVSIIIGKDYLLTFQENKDNFFIPLIERISKGISNIRKMGIDYLLYAILDLIVDSYFLVLEKTGEEIELSEDSMVISPRPETLRKVHGLKREMLYMHKAIWPLREVVGGLQRRECCLISNTTSIYLRDVYDHIIQMMDTIETYRDILSGIVDLYLSVASNKMNEIMKFLTVFSVLFMPLTFIAGVYGMNFEYMPELKFRYGYLFVLMVMGVCFISMILFFKKRKWL</sequence>
<evidence type="ECO:0000256" key="5">
    <source>
        <dbReference type="ARBA" id="ARBA00022692"/>
    </source>
</evidence>
<keyword evidence="4 8" id="KW-1003">Cell membrane</keyword>
<dbReference type="InterPro" id="IPR045861">
    <property type="entry name" value="CorA_cytoplasmic_dom"/>
</dbReference>
<feature type="transmembrane region" description="Helical" evidence="8">
    <location>
        <begin position="328"/>
        <end position="348"/>
    </location>
</feature>
<keyword evidence="10" id="KW-1185">Reference proteome</keyword>
<comment type="similarity">
    <text evidence="2 8">Belongs to the CorA metal ion transporter (MIT) (TC 1.A.35) family.</text>
</comment>
<keyword evidence="6 8" id="KW-1133">Transmembrane helix</keyword>
<dbReference type="InterPro" id="IPR002523">
    <property type="entry name" value="MgTranspt_CorA/ZnTranspt_ZntB"/>
</dbReference>
<evidence type="ECO:0000313" key="10">
    <source>
        <dbReference type="Proteomes" id="UP000036923"/>
    </source>
</evidence>
<feature type="transmembrane region" description="Helical" evidence="8">
    <location>
        <begin position="296"/>
        <end position="316"/>
    </location>
</feature>
<dbReference type="PANTHER" id="PTHR46494">
    <property type="entry name" value="CORA FAMILY METAL ION TRANSPORTER (EUROFUNG)"/>
    <property type="match status" value="1"/>
</dbReference>
<evidence type="ECO:0000256" key="1">
    <source>
        <dbReference type="ARBA" id="ARBA00004651"/>
    </source>
</evidence>
<dbReference type="eggNOG" id="COG0598">
    <property type="taxonomic scope" value="Bacteria"/>
</dbReference>
<protein>
    <recommendedName>
        <fullName evidence="8">Magnesium transport protein CorA</fullName>
    </recommendedName>
</protein>
<dbReference type="NCBIfam" id="TIGR00383">
    <property type="entry name" value="corA"/>
    <property type="match status" value="1"/>
</dbReference>
<dbReference type="OrthoDB" id="9803416at2"/>
<evidence type="ECO:0000256" key="6">
    <source>
        <dbReference type="ARBA" id="ARBA00022989"/>
    </source>
</evidence>
<organism evidence="9 10">
    <name type="scientific">Pseudobacteroides cellulosolvens ATCC 35603 = DSM 2933</name>
    <dbReference type="NCBI Taxonomy" id="398512"/>
    <lineage>
        <taxon>Bacteria</taxon>
        <taxon>Bacillati</taxon>
        <taxon>Bacillota</taxon>
        <taxon>Clostridia</taxon>
        <taxon>Eubacteriales</taxon>
        <taxon>Oscillospiraceae</taxon>
        <taxon>Pseudobacteroides</taxon>
    </lineage>
</organism>
<dbReference type="Gene3D" id="1.20.58.340">
    <property type="entry name" value="Magnesium transport protein CorA, transmembrane region"/>
    <property type="match status" value="2"/>
</dbReference>
<comment type="subcellular location">
    <subcellularLocation>
        <location evidence="1">Cell membrane</location>
        <topology evidence="1">Multi-pass membrane protein</topology>
    </subcellularLocation>
    <subcellularLocation>
        <location evidence="8">Membrane</location>
        <topology evidence="8">Multi-pass membrane protein</topology>
    </subcellularLocation>
</comment>
<dbReference type="STRING" id="398512.Bccel_2367"/>
<comment type="function">
    <text evidence="8">Mediates influx of magnesium ions.</text>
</comment>
<dbReference type="PANTHER" id="PTHR46494:SF1">
    <property type="entry name" value="CORA FAMILY METAL ION TRANSPORTER (EUROFUNG)"/>
    <property type="match status" value="1"/>
</dbReference>
<dbReference type="InterPro" id="IPR045863">
    <property type="entry name" value="CorA_TM1_TM2"/>
</dbReference>
<dbReference type="RefSeq" id="WP_036941668.1">
    <property type="nucleotide sequence ID" value="NZ_JQKC01000016.1"/>
</dbReference>
<dbReference type="FunFam" id="1.20.58.340:FF:000012">
    <property type="entry name" value="Magnesium transport protein CorA"/>
    <property type="match status" value="1"/>
</dbReference>
<comment type="caution">
    <text evidence="9">The sequence shown here is derived from an EMBL/GenBank/DDBJ whole genome shotgun (WGS) entry which is preliminary data.</text>
</comment>
<proteinExistence type="inferred from homology"/>
<keyword evidence="8" id="KW-0460">Magnesium</keyword>
<evidence type="ECO:0000313" key="9">
    <source>
        <dbReference type="EMBL" id="KNY27102.1"/>
    </source>
</evidence>
<keyword evidence="7 8" id="KW-0472">Membrane</keyword>
<evidence type="ECO:0000256" key="2">
    <source>
        <dbReference type="ARBA" id="ARBA00009765"/>
    </source>
</evidence>
<dbReference type="AlphaFoldDB" id="A0A0L6JP10"/>
<dbReference type="EMBL" id="LGTC01000001">
    <property type="protein sequence ID" value="KNY27102.1"/>
    <property type="molecule type" value="Genomic_DNA"/>
</dbReference>